<reference evidence="1 2" key="1">
    <citation type="submission" date="2022-05" db="EMBL/GenBank/DDBJ databases">
        <authorList>
            <consortium name="Genoscope - CEA"/>
            <person name="William W."/>
        </authorList>
    </citation>
    <scope>NUCLEOTIDE SEQUENCE [LARGE SCALE GENOMIC DNA]</scope>
</reference>
<protein>
    <submittedName>
        <fullName evidence="1">Uncharacterized protein</fullName>
    </submittedName>
</protein>
<feature type="non-terminal residue" evidence="1">
    <location>
        <position position="107"/>
    </location>
</feature>
<evidence type="ECO:0000313" key="2">
    <source>
        <dbReference type="Proteomes" id="UP001159428"/>
    </source>
</evidence>
<organism evidence="1 2">
    <name type="scientific">Pocillopora meandrina</name>
    <dbReference type="NCBI Taxonomy" id="46732"/>
    <lineage>
        <taxon>Eukaryota</taxon>
        <taxon>Metazoa</taxon>
        <taxon>Cnidaria</taxon>
        <taxon>Anthozoa</taxon>
        <taxon>Hexacorallia</taxon>
        <taxon>Scleractinia</taxon>
        <taxon>Astrocoeniina</taxon>
        <taxon>Pocilloporidae</taxon>
        <taxon>Pocillopora</taxon>
    </lineage>
</organism>
<gene>
    <name evidence="1" type="ORF">PMEA_00021543</name>
</gene>
<accession>A0AAU9VXC8</accession>
<evidence type="ECO:0000313" key="1">
    <source>
        <dbReference type="EMBL" id="CAH3038141.1"/>
    </source>
</evidence>
<dbReference type="EMBL" id="CALNXJ010000004">
    <property type="protein sequence ID" value="CAH3038141.1"/>
    <property type="molecule type" value="Genomic_DNA"/>
</dbReference>
<proteinExistence type="predicted"/>
<dbReference type="AlphaFoldDB" id="A0AAU9VXC8"/>
<dbReference type="Proteomes" id="UP001159428">
    <property type="component" value="Unassembled WGS sequence"/>
</dbReference>
<comment type="caution">
    <text evidence="1">The sequence shown here is derived from an EMBL/GenBank/DDBJ whole genome shotgun (WGS) entry which is preliminary data.</text>
</comment>
<keyword evidence="2" id="KW-1185">Reference proteome</keyword>
<name>A0AAU9VXC8_9CNID</name>
<sequence length="107" mass="12368">MLRYKKTVYKLLWISLLMVSFCAPFSYVTAVRLIKGPYANDGIPFSPFVTVRVIIGPKATKAVTVRLVPVKTVVFLDFSLNPCVYIWEHREERRVVIDKLRAFLSFL</sequence>